<dbReference type="Proteomes" id="UP000032534">
    <property type="component" value="Unassembled WGS sequence"/>
</dbReference>
<organism evidence="1 2">
    <name type="scientific">Paenibacillus terrae</name>
    <dbReference type="NCBI Taxonomy" id="159743"/>
    <lineage>
        <taxon>Bacteria</taxon>
        <taxon>Bacillati</taxon>
        <taxon>Bacillota</taxon>
        <taxon>Bacilli</taxon>
        <taxon>Bacillales</taxon>
        <taxon>Paenibacillaceae</taxon>
        <taxon>Paenibacillus</taxon>
    </lineage>
</organism>
<protein>
    <submittedName>
        <fullName evidence="1">Uncharacterized protein</fullName>
    </submittedName>
</protein>
<dbReference type="PATRIC" id="fig|159743.3.peg.6098"/>
<evidence type="ECO:0000313" key="2">
    <source>
        <dbReference type="Proteomes" id="UP000032534"/>
    </source>
</evidence>
<accession>A0A0D7WU94</accession>
<dbReference type="EMBL" id="JTHP01000106">
    <property type="protein sequence ID" value="KJD42589.1"/>
    <property type="molecule type" value="Genomic_DNA"/>
</dbReference>
<gene>
    <name evidence="1" type="ORF">QD47_27380</name>
</gene>
<evidence type="ECO:0000313" key="1">
    <source>
        <dbReference type="EMBL" id="KJD42589.1"/>
    </source>
</evidence>
<reference evidence="1 2" key="1">
    <citation type="submission" date="2014-11" db="EMBL/GenBank/DDBJ databases">
        <title>Draft Genome Sequences of Paenibacillus polymyxa NRRL B-30509 and Paenibacillus terrae NRRL B-30644, Strains from a Poultry Environment that Produce Tridecaptin A and Paenicidins.</title>
        <authorList>
            <person name="van Belkum M.J."/>
            <person name="Lohans C.T."/>
            <person name="Vederas J.C."/>
        </authorList>
    </citation>
    <scope>NUCLEOTIDE SEQUENCE [LARGE SCALE GENOMIC DNA]</scope>
    <source>
        <strain evidence="1 2">NRRL B-30644</strain>
    </source>
</reference>
<dbReference type="AlphaFoldDB" id="A0A0D7WU94"/>
<comment type="caution">
    <text evidence="1">The sequence shown here is derived from an EMBL/GenBank/DDBJ whole genome shotgun (WGS) entry which is preliminary data.</text>
</comment>
<proteinExistence type="predicted"/>
<name>A0A0D7WU94_9BACL</name>
<sequence>MGREEDDSNFEQLPFQVRKRDDLTVIMDLCKLIQAHMELVGSIEAKGERASSGKRGCCEKDRILITIGNIYN</sequence>
<keyword evidence="2" id="KW-1185">Reference proteome</keyword>